<reference evidence="1 2" key="1">
    <citation type="submission" date="2018-11" db="EMBL/GenBank/DDBJ databases">
        <authorList>
            <consortium name="Pathogen Informatics"/>
        </authorList>
    </citation>
    <scope>NUCLEOTIDE SEQUENCE [LARGE SCALE GENOMIC DNA]</scope>
</reference>
<accession>A0A3P8DGU3</accession>
<reference evidence="3" key="2">
    <citation type="submission" date="2019-09" db="UniProtKB">
        <authorList>
            <consortium name="WormBaseParasite"/>
        </authorList>
    </citation>
    <scope>IDENTIFICATION</scope>
</reference>
<dbReference type="Proteomes" id="UP000050761">
    <property type="component" value="Unassembled WGS sequence"/>
</dbReference>
<organism evidence="2 3">
    <name type="scientific">Heligmosomoides polygyrus</name>
    <name type="common">Parasitic roundworm</name>
    <dbReference type="NCBI Taxonomy" id="6339"/>
    <lineage>
        <taxon>Eukaryota</taxon>
        <taxon>Metazoa</taxon>
        <taxon>Ecdysozoa</taxon>
        <taxon>Nematoda</taxon>
        <taxon>Chromadorea</taxon>
        <taxon>Rhabditida</taxon>
        <taxon>Rhabditina</taxon>
        <taxon>Rhabditomorpha</taxon>
        <taxon>Strongyloidea</taxon>
        <taxon>Heligmosomidae</taxon>
        <taxon>Heligmosomoides</taxon>
    </lineage>
</organism>
<name>A0A183GN29_HELPZ</name>
<evidence type="ECO:0000313" key="1">
    <source>
        <dbReference type="EMBL" id="VDP42831.1"/>
    </source>
</evidence>
<dbReference type="AlphaFoldDB" id="A0A183GN29"/>
<dbReference type="EMBL" id="UZAH01035842">
    <property type="protein sequence ID" value="VDP42831.1"/>
    <property type="molecule type" value="Genomic_DNA"/>
</dbReference>
<protein>
    <submittedName>
        <fullName evidence="3">ABC transporter domain-containing protein</fullName>
    </submittedName>
</protein>
<keyword evidence="2" id="KW-1185">Reference proteome</keyword>
<dbReference type="WBParaSite" id="HPBE_0002409901-mRNA-1">
    <property type="protein sequence ID" value="HPBE_0002409901-mRNA-1"/>
    <property type="gene ID" value="HPBE_0002409901"/>
</dbReference>
<accession>A0A183GN29</accession>
<evidence type="ECO:0000313" key="2">
    <source>
        <dbReference type="Proteomes" id="UP000050761"/>
    </source>
</evidence>
<evidence type="ECO:0000313" key="3">
    <source>
        <dbReference type="WBParaSite" id="HPBE_0002409901-mRNA-1"/>
    </source>
</evidence>
<gene>
    <name evidence="1" type="ORF">HPBE_LOCUS24099</name>
</gene>
<proteinExistence type="predicted"/>
<sequence>MREFTAASFSLIRQYLILAAPRRSTCFSLGGANFKKHKVYRSLGAPTIILDEVGVAFSEDGVHYGEVMRFRVIKNALTIGVTSDYDDIFRRYLSCLLIKQVPKLIVGLIGAWSERLTPIKSIIILFLSFFFVSSRSSVVLLALTILNDAEDTTTISGESDEGCRIVYDAIGFSNICPS</sequence>